<protein>
    <recommendedName>
        <fullName evidence="2">Endonuclease/exonuclease/phosphatase domain-containing protein</fullName>
    </recommendedName>
</protein>
<dbReference type="AlphaFoldDB" id="A0A2N9I3B3"/>
<organism evidence="3">
    <name type="scientific">Fagus sylvatica</name>
    <name type="common">Beechnut</name>
    <dbReference type="NCBI Taxonomy" id="28930"/>
    <lineage>
        <taxon>Eukaryota</taxon>
        <taxon>Viridiplantae</taxon>
        <taxon>Streptophyta</taxon>
        <taxon>Embryophyta</taxon>
        <taxon>Tracheophyta</taxon>
        <taxon>Spermatophyta</taxon>
        <taxon>Magnoliopsida</taxon>
        <taxon>eudicotyledons</taxon>
        <taxon>Gunneridae</taxon>
        <taxon>Pentapetalae</taxon>
        <taxon>rosids</taxon>
        <taxon>fabids</taxon>
        <taxon>Fagales</taxon>
        <taxon>Fagaceae</taxon>
        <taxon>Fagus</taxon>
    </lineage>
</organism>
<dbReference type="InterPro" id="IPR036691">
    <property type="entry name" value="Endo/exonu/phosph_ase_sf"/>
</dbReference>
<evidence type="ECO:0000313" key="3">
    <source>
        <dbReference type="EMBL" id="SPD19172.1"/>
    </source>
</evidence>
<dbReference type="Gene3D" id="3.60.10.10">
    <property type="entry name" value="Endonuclease/exonuclease/phosphatase"/>
    <property type="match status" value="1"/>
</dbReference>
<accession>A0A2N9I3B3</accession>
<feature type="domain" description="Endonuclease/exonuclease/phosphatase" evidence="2">
    <location>
        <begin position="246"/>
        <end position="450"/>
    </location>
</feature>
<dbReference type="GO" id="GO:0003824">
    <property type="term" value="F:catalytic activity"/>
    <property type="evidence" value="ECO:0007669"/>
    <property type="project" value="InterPro"/>
</dbReference>
<evidence type="ECO:0000256" key="1">
    <source>
        <dbReference type="SAM" id="MobiDB-lite"/>
    </source>
</evidence>
<proteinExistence type="predicted"/>
<dbReference type="PANTHER" id="PTHR33710:SF77">
    <property type="entry name" value="DNASE I-LIKE SUPERFAMILY PROTEIN"/>
    <property type="match status" value="1"/>
</dbReference>
<dbReference type="EMBL" id="OIVN01004774">
    <property type="protein sequence ID" value="SPD19172.1"/>
    <property type="molecule type" value="Genomic_DNA"/>
</dbReference>
<feature type="region of interest" description="Disordered" evidence="1">
    <location>
        <begin position="61"/>
        <end position="120"/>
    </location>
</feature>
<evidence type="ECO:0000259" key="2">
    <source>
        <dbReference type="Pfam" id="PF03372"/>
    </source>
</evidence>
<dbReference type="Pfam" id="PF03372">
    <property type="entry name" value="Exo_endo_phos"/>
    <property type="match status" value="1"/>
</dbReference>
<reference evidence="3" key="1">
    <citation type="submission" date="2018-02" db="EMBL/GenBank/DDBJ databases">
        <authorList>
            <person name="Cohen D.B."/>
            <person name="Kent A.D."/>
        </authorList>
    </citation>
    <scope>NUCLEOTIDE SEQUENCE</scope>
</reference>
<sequence length="604" mass="67900">MQYSDQNTAVNVEKTLPKTSTASIPSFDPSIAANRVEKDVHSCAKSPPDFLQQNAVHSCVKSSPHFPQKNDVGKKGDKINPSGILRDISGSIRKGKESQLRKKKRMGGPKTLPNGKENILKNTCGVQSNPNGQEKNSTNTCDLSGLHEVKIQTEPSGLHEVTIQTEPRGFWKRVLRDKDLSQESVECSQFFEGNQIQKLSGVKRSGALSDGDSNYSGWQKKVRGNERNQSTTLDGDEAEAVAVLVLHNLVKSEGPTVLFLMETKLDVRGMESIRVKLGFKFCFSVPCLGRSGGLALLWNDPAQVTIQNFSQNHVDSHVQLAEGAKWRFTGFYGHPEGHRKWESWVLLDKLHSLDNTPWLCMGDFNEILSISERSGEVLGSTRRIQDFSDVVNRCGLVDLGFRGIPFTWENRRDGEALIQKRLDRALANAAWLDCFNLCSVSHVVCSYSDHVPLLLHMDTSTRHCQPKRRPRKFEEKWSLHPECEAIIQDVWSREEAIGSPMFILCEKIKHCREALYRWYKDVSGEFQNKIKVHTASLTSLISSNFAGQNNSAIASLKAEINKLLLSEELHWRQRSRMTWLAAGDKSLRKLISDSSNLSQLMKSE</sequence>
<dbReference type="PANTHER" id="PTHR33710">
    <property type="entry name" value="BNAC02G09200D PROTEIN"/>
    <property type="match status" value="1"/>
</dbReference>
<dbReference type="SUPFAM" id="SSF56219">
    <property type="entry name" value="DNase I-like"/>
    <property type="match status" value="1"/>
</dbReference>
<name>A0A2N9I3B3_FAGSY</name>
<gene>
    <name evidence="3" type="ORF">FSB_LOCUS47054</name>
</gene>
<dbReference type="InterPro" id="IPR005135">
    <property type="entry name" value="Endo/exonuclease/phosphatase"/>
</dbReference>